<evidence type="ECO:0000256" key="1">
    <source>
        <dbReference type="ARBA" id="ARBA00002868"/>
    </source>
</evidence>
<evidence type="ECO:0000256" key="3">
    <source>
        <dbReference type="ARBA" id="ARBA00015716"/>
    </source>
</evidence>
<evidence type="ECO:0000256" key="5">
    <source>
        <dbReference type="ARBA" id="ARBA00031841"/>
    </source>
</evidence>
<dbReference type="Proteomes" id="UP000017881">
    <property type="component" value="Chromosome"/>
</dbReference>
<dbReference type="PANTHER" id="PTHR38099:SF1">
    <property type="entry name" value="LARGE RIBOSOMAL RNA SUBUNIT ACCUMULATION PROTEIN YCED"/>
    <property type="match status" value="1"/>
</dbReference>
<dbReference type="AlphaFoldDB" id="R4VK67"/>
<accession>R4VK67</accession>
<proteinExistence type="inferred from homology"/>
<evidence type="ECO:0000313" key="7">
    <source>
        <dbReference type="Proteomes" id="UP000017881"/>
    </source>
</evidence>
<dbReference type="GO" id="GO:0005829">
    <property type="term" value="C:cytosol"/>
    <property type="evidence" value="ECO:0007669"/>
    <property type="project" value="TreeGrafter"/>
</dbReference>
<sequence length="210" mass="22826">MGGLQHWNEPLFCPQRVIAGNAFDRPRSRAYHPRVMQADALPEWIDLQRLGPGVRTWQGEVAPAALDRLAAASLSVSPAQANVRIDTTAGQAVVSGSATCPVEVRCERCLEAMAWPIETTFEVVAVDRLTEQDDAAETAAEVEAPKGRLALHRIIEDELILGLPAVPRHDDTNCDGGQRHFGPDGEPMPKHRSGFEALAVLKGGRSDEEH</sequence>
<evidence type="ECO:0000256" key="2">
    <source>
        <dbReference type="ARBA" id="ARBA00010740"/>
    </source>
</evidence>
<dbReference type="HOGENOM" id="CLU_094127_2_0_6"/>
<keyword evidence="4" id="KW-0690">Ribosome biogenesis</keyword>
<evidence type="ECO:0000256" key="4">
    <source>
        <dbReference type="ARBA" id="ARBA00022517"/>
    </source>
</evidence>
<protein>
    <recommendedName>
        <fullName evidence="3">Large ribosomal RNA subunit accumulation protein YceD</fullName>
    </recommendedName>
    <alternativeName>
        <fullName evidence="5">23S rRNA accumulation protein YceD</fullName>
    </alternativeName>
</protein>
<reference evidence="6 7" key="1">
    <citation type="journal article" date="2013" name="Genome Announc.">
        <title>Draft Genome of Spiribacter salinus M19-40, an Abundant Gammaproteobacterium in Aquatic Hypersaline Environments.</title>
        <authorList>
            <person name="Leon M.J."/>
            <person name="Ghai R."/>
            <person name="Fernandez A.B."/>
            <person name="Sanchez-Porro C."/>
            <person name="Rodriguez-Valera F."/>
            <person name="Ventosa A."/>
        </authorList>
    </citation>
    <scope>NUCLEOTIDE SEQUENCE [LARGE SCALE GENOMIC DNA]</scope>
    <source>
        <strain evidence="6">M19-40</strain>
    </source>
</reference>
<comment type="function">
    <text evidence="1">Plays a role in synthesis, processing and/or stability of 23S rRNA.</text>
</comment>
<dbReference type="GO" id="GO:0042254">
    <property type="term" value="P:ribosome biogenesis"/>
    <property type="evidence" value="ECO:0007669"/>
    <property type="project" value="UniProtKB-KW"/>
</dbReference>
<gene>
    <name evidence="6" type="ORF">SPISAL_04090</name>
</gene>
<dbReference type="OrthoDB" id="9786771at2"/>
<name>R4VK67_9GAMM</name>
<comment type="similarity">
    <text evidence="2">Belongs to the DUF177 domain family.</text>
</comment>
<organism evidence="6 7">
    <name type="scientific">Spiribacter salinus M19-40</name>
    <dbReference type="NCBI Taxonomy" id="1260251"/>
    <lineage>
        <taxon>Bacteria</taxon>
        <taxon>Pseudomonadati</taxon>
        <taxon>Pseudomonadota</taxon>
        <taxon>Gammaproteobacteria</taxon>
        <taxon>Chromatiales</taxon>
        <taxon>Ectothiorhodospiraceae</taxon>
        <taxon>Spiribacter</taxon>
    </lineage>
</organism>
<dbReference type="Pfam" id="PF02620">
    <property type="entry name" value="YceD"/>
    <property type="match status" value="1"/>
</dbReference>
<keyword evidence="7" id="KW-1185">Reference proteome</keyword>
<dbReference type="InterPro" id="IPR039255">
    <property type="entry name" value="YceD_bac"/>
</dbReference>
<dbReference type="eggNOG" id="COG1399">
    <property type="taxonomic scope" value="Bacteria"/>
</dbReference>
<dbReference type="InterPro" id="IPR003772">
    <property type="entry name" value="YceD"/>
</dbReference>
<dbReference type="PANTHER" id="PTHR38099">
    <property type="entry name" value="LARGE RIBOSOMAL RNA SUBUNIT ACCUMULATION PROTEIN YCED"/>
    <property type="match status" value="1"/>
</dbReference>
<dbReference type="KEGG" id="ssal:SPISAL_04090"/>
<evidence type="ECO:0000313" key="6">
    <source>
        <dbReference type="EMBL" id="AGM40912.1"/>
    </source>
</evidence>
<dbReference type="EMBL" id="CP005963">
    <property type="protein sequence ID" value="AGM40912.1"/>
    <property type="molecule type" value="Genomic_DNA"/>
</dbReference>